<sequence length="217" mass="24574">MRLLCVAKDRYPPFRVDIVELFSHRIVGAGWSVDWLMPSGPAADDVVVHSERERFFLILSRSPMRALWQIGGLLWAVLRGRYDLLQARDRPLLALPFLVAARLAGRPFVYWMSFPIVESVERRARDPGETLSPGGRLARLAYARLATVLFYKVVLRWSDRIVVQSPRMLAEVAARGIDPYKMTPVPMGVSTDRHHPARILARSLNCVHGPTYTPCGE</sequence>
<dbReference type="EC" id="2.7.7.7" evidence="2"/>
<name>A0A6J4M3T3_9HYPH</name>
<dbReference type="InterPro" id="IPR028098">
    <property type="entry name" value="Glyco_trans_4-like_N"/>
</dbReference>
<dbReference type="SUPFAM" id="SSF53756">
    <property type="entry name" value="UDP-Glycosyltransferase/glycogen phosphorylase"/>
    <property type="match status" value="1"/>
</dbReference>
<proteinExistence type="predicted"/>
<gene>
    <name evidence="2" type="ORF">AVDCRST_MAG90-2368</name>
</gene>
<dbReference type="Gene3D" id="3.40.50.2000">
    <property type="entry name" value="Glycogen Phosphorylase B"/>
    <property type="match status" value="1"/>
</dbReference>
<dbReference type="Pfam" id="PF13439">
    <property type="entry name" value="Glyco_transf_4"/>
    <property type="match status" value="1"/>
</dbReference>
<evidence type="ECO:0000313" key="2">
    <source>
        <dbReference type="EMBL" id="CAA9349319.1"/>
    </source>
</evidence>
<dbReference type="GO" id="GO:0016757">
    <property type="term" value="F:glycosyltransferase activity"/>
    <property type="evidence" value="ECO:0007669"/>
    <property type="project" value="UniProtKB-ARBA"/>
</dbReference>
<feature type="non-terminal residue" evidence="2">
    <location>
        <position position="217"/>
    </location>
</feature>
<feature type="domain" description="Glycosyltransferase subfamily 4-like N-terminal" evidence="1">
    <location>
        <begin position="22"/>
        <end position="193"/>
    </location>
</feature>
<keyword evidence="2" id="KW-0808">Transferase</keyword>
<protein>
    <submittedName>
        <fullName evidence="2">DNA polymerase III subunits gamma and tau</fullName>
        <ecNumber evidence="2">2.7.7.7</ecNumber>
    </submittedName>
</protein>
<dbReference type="AlphaFoldDB" id="A0A6J4M3T3"/>
<reference evidence="2" key="1">
    <citation type="submission" date="2020-02" db="EMBL/GenBank/DDBJ databases">
        <authorList>
            <person name="Meier V. D."/>
        </authorList>
    </citation>
    <scope>NUCLEOTIDE SEQUENCE</scope>
    <source>
        <strain evidence="2">AVDCRST_MAG90</strain>
    </source>
</reference>
<dbReference type="EMBL" id="CADCUC010000469">
    <property type="protein sequence ID" value="CAA9349319.1"/>
    <property type="molecule type" value="Genomic_DNA"/>
</dbReference>
<dbReference type="GO" id="GO:0003887">
    <property type="term" value="F:DNA-directed DNA polymerase activity"/>
    <property type="evidence" value="ECO:0007669"/>
    <property type="project" value="UniProtKB-EC"/>
</dbReference>
<organism evidence="2">
    <name type="scientific">uncultured Microvirga sp</name>
    <dbReference type="NCBI Taxonomy" id="412392"/>
    <lineage>
        <taxon>Bacteria</taxon>
        <taxon>Pseudomonadati</taxon>
        <taxon>Pseudomonadota</taxon>
        <taxon>Alphaproteobacteria</taxon>
        <taxon>Hyphomicrobiales</taxon>
        <taxon>Methylobacteriaceae</taxon>
        <taxon>Microvirga</taxon>
        <taxon>environmental samples</taxon>
    </lineage>
</organism>
<accession>A0A6J4M3T3</accession>
<keyword evidence="2" id="KW-0548">Nucleotidyltransferase</keyword>
<evidence type="ECO:0000259" key="1">
    <source>
        <dbReference type="Pfam" id="PF13439"/>
    </source>
</evidence>